<dbReference type="PRINTS" id="PR00344">
    <property type="entry name" value="BCTRLSENSOR"/>
</dbReference>
<dbReference type="SUPFAM" id="SSF55874">
    <property type="entry name" value="ATPase domain of HSP90 chaperone/DNA topoisomerase II/histidine kinase"/>
    <property type="match status" value="1"/>
</dbReference>
<keyword evidence="9" id="KW-0812">Transmembrane</keyword>
<dbReference type="CDD" id="cd00082">
    <property type="entry name" value="HisKA"/>
    <property type="match status" value="1"/>
</dbReference>
<dbReference type="PANTHER" id="PTHR45453:SF1">
    <property type="entry name" value="PHOSPHATE REGULON SENSOR PROTEIN PHOR"/>
    <property type="match status" value="1"/>
</dbReference>
<keyword evidence="6 11" id="KW-0418">Kinase</keyword>
<name>A0A0R2B9D3_9LACO</name>
<accession>A0A0R2B9D3</accession>
<evidence type="ECO:0000256" key="3">
    <source>
        <dbReference type="ARBA" id="ARBA00012438"/>
    </source>
</evidence>
<dbReference type="Pfam" id="PF02518">
    <property type="entry name" value="HATPase_c"/>
    <property type="match status" value="1"/>
</dbReference>
<dbReference type="AlphaFoldDB" id="A0A0R2B9D3"/>
<dbReference type="SUPFAM" id="SSF47384">
    <property type="entry name" value="Homodimeric domain of signal transducing histidine kinase"/>
    <property type="match status" value="1"/>
</dbReference>
<evidence type="ECO:0000256" key="4">
    <source>
        <dbReference type="ARBA" id="ARBA00022553"/>
    </source>
</evidence>
<dbReference type="NCBIfam" id="TIGR00229">
    <property type="entry name" value="sensory_box"/>
    <property type="match status" value="1"/>
</dbReference>
<protein>
    <recommendedName>
        <fullName evidence="3">histidine kinase</fullName>
        <ecNumber evidence="3">2.7.13.3</ecNumber>
    </recommendedName>
</protein>
<dbReference type="InterPro" id="IPR000014">
    <property type="entry name" value="PAS"/>
</dbReference>
<evidence type="ECO:0000256" key="8">
    <source>
        <dbReference type="ARBA" id="ARBA00023136"/>
    </source>
</evidence>
<dbReference type="FunFam" id="3.30.565.10:FF:000006">
    <property type="entry name" value="Sensor histidine kinase WalK"/>
    <property type="match status" value="1"/>
</dbReference>
<dbReference type="CDD" id="cd00075">
    <property type="entry name" value="HATPase"/>
    <property type="match status" value="1"/>
</dbReference>
<evidence type="ECO:0000256" key="9">
    <source>
        <dbReference type="SAM" id="Phobius"/>
    </source>
</evidence>
<sequence length="459" mass="52850">MTEMRELWQYLLLSLGEVLAVVLVYGVIFHEHFLTVWQEEGVAWIFLAVILVALGNYLFFKRQAKRRLTSQALLLKKLSELVEDQPSRHVLLPKDDEYYQLSRLVNRLQSKQRSLLRRYQQQNRDYLTLLQSLTSGVIVFDQRKETVLYNHVLASILNTTELKGQPFYQVFTAVELIAVTQKVYQTKEDQRLLWQKKVAQGNEWFEVQVVYVPLSRHHYSVMCIFNDVTEIKQLEVKQREFMANASHELKTPLTAIQGFSETLLAGALDDKKTARDFVQIIFEQSQQLTELIEDISALAHNKKTQELKLEQIKLKAFCEQILTSYLAQSKAKNLTLEVQIPDDFEINCDIKYLQHIISNLIQNAIRYNVVDGKLKITATSSANEWCLVVYNTGQTLANADKERIYERFYRADKARSAEGSGLGLAIVKEAVEALSGQIVVTSPYKNGTKFTVTLPLFLT</sequence>
<dbReference type="InterPro" id="IPR004358">
    <property type="entry name" value="Sig_transdc_His_kin-like_C"/>
</dbReference>
<comment type="caution">
    <text evidence="11">The sequence shown here is derived from an EMBL/GenBank/DDBJ whole genome shotgun (WGS) entry which is preliminary data.</text>
</comment>
<dbReference type="GO" id="GO:0004721">
    <property type="term" value="F:phosphoprotein phosphatase activity"/>
    <property type="evidence" value="ECO:0007669"/>
    <property type="project" value="TreeGrafter"/>
</dbReference>
<evidence type="ECO:0000313" key="11">
    <source>
        <dbReference type="EMBL" id="KRM73131.1"/>
    </source>
</evidence>
<feature type="transmembrane region" description="Helical" evidence="9">
    <location>
        <begin position="7"/>
        <end position="29"/>
    </location>
</feature>
<dbReference type="GO" id="GO:0005886">
    <property type="term" value="C:plasma membrane"/>
    <property type="evidence" value="ECO:0007669"/>
    <property type="project" value="TreeGrafter"/>
</dbReference>
<dbReference type="InterPro" id="IPR003594">
    <property type="entry name" value="HATPase_dom"/>
</dbReference>
<feature type="transmembrane region" description="Helical" evidence="9">
    <location>
        <begin position="41"/>
        <end position="60"/>
    </location>
</feature>
<reference evidence="11 12" key="1">
    <citation type="journal article" date="2015" name="Genome Announc.">
        <title>Expanding the biotechnology potential of lactobacilli through comparative genomics of 213 strains and associated genera.</title>
        <authorList>
            <person name="Sun Z."/>
            <person name="Harris H.M."/>
            <person name="McCann A."/>
            <person name="Guo C."/>
            <person name="Argimon S."/>
            <person name="Zhang W."/>
            <person name="Yang X."/>
            <person name="Jeffery I.B."/>
            <person name="Cooney J.C."/>
            <person name="Kagawa T.F."/>
            <person name="Liu W."/>
            <person name="Song Y."/>
            <person name="Salvetti E."/>
            <person name="Wrobel A."/>
            <person name="Rasinkangas P."/>
            <person name="Parkhill J."/>
            <person name="Rea M.C."/>
            <person name="O'Sullivan O."/>
            <person name="Ritari J."/>
            <person name="Douillard F.P."/>
            <person name="Paul Ross R."/>
            <person name="Yang R."/>
            <person name="Briner A.E."/>
            <person name="Felis G.E."/>
            <person name="de Vos W.M."/>
            <person name="Barrangou R."/>
            <person name="Klaenhammer T.R."/>
            <person name="Caufield P.W."/>
            <person name="Cui Y."/>
            <person name="Zhang H."/>
            <person name="O'Toole P.W."/>
        </authorList>
    </citation>
    <scope>NUCLEOTIDE SEQUENCE [LARGE SCALE GENOMIC DNA]</scope>
    <source>
        <strain evidence="11 12">DSM 20452</strain>
    </source>
</reference>
<evidence type="ECO:0000256" key="2">
    <source>
        <dbReference type="ARBA" id="ARBA00004370"/>
    </source>
</evidence>
<feature type="domain" description="Histidine kinase" evidence="10">
    <location>
        <begin position="244"/>
        <end position="458"/>
    </location>
</feature>
<dbReference type="InterPro" id="IPR050351">
    <property type="entry name" value="BphY/WalK/GraS-like"/>
</dbReference>
<dbReference type="InterPro" id="IPR005467">
    <property type="entry name" value="His_kinase_dom"/>
</dbReference>
<evidence type="ECO:0000259" key="10">
    <source>
        <dbReference type="PROSITE" id="PS50109"/>
    </source>
</evidence>
<dbReference type="RefSeq" id="WP_082613098.1">
    <property type="nucleotide sequence ID" value="NZ_AYYN01000152.1"/>
</dbReference>
<organism evidence="11 12">
    <name type="scientific">Ligilactobacillus murinus DSM 20452 = NBRC 14221</name>
    <dbReference type="NCBI Taxonomy" id="1423772"/>
    <lineage>
        <taxon>Bacteria</taxon>
        <taxon>Bacillati</taxon>
        <taxon>Bacillota</taxon>
        <taxon>Bacilli</taxon>
        <taxon>Lactobacillales</taxon>
        <taxon>Lactobacillaceae</taxon>
        <taxon>Ligilactobacillus</taxon>
    </lineage>
</organism>
<dbReference type="Gene3D" id="3.30.565.10">
    <property type="entry name" value="Histidine kinase-like ATPase, C-terminal domain"/>
    <property type="match status" value="1"/>
</dbReference>
<dbReference type="InterPro" id="IPR036097">
    <property type="entry name" value="HisK_dim/P_sf"/>
</dbReference>
<dbReference type="EC" id="2.7.13.3" evidence="3"/>
<dbReference type="FunFam" id="1.10.287.130:FF:000001">
    <property type="entry name" value="Two-component sensor histidine kinase"/>
    <property type="match status" value="1"/>
</dbReference>
<keyword evidence="9" id="KW-1133">Transmembrane helix</keyword>
<dbReference type="Proteomes" id="UP000051612">
    <property type="component" value="Unassembled WGS sequence"/>
</dbReference>
<dbReference type="EMBL" id="AYYN01000152">
    <property type="protein sequence ID" value="KRM73131.1"/>
    <property type="molecule type" value="Genomic_DNA"/>
</dbReference>
<dbReference type="SMART" id="SM00387">
    <property type="entry name" value="HATPase_c"/>
    <property type="match status" value="1"/>
</dbReference>
<dbReference type="PATRIC" id="fig|1423772.3.peg.1243"/>
<dbReference type="Gene3D" id="3.30.450.20">
    <property type="entry name" value="PAS domain"/>
    <property type="match status" value="1"/>
</dbReference>
<dbReference type="Gene3D" id="1.10.287.130">
    <property type="match status" value="1"/>
</dbReference>
<comment type="subcellular location">
    <subcellularLocation>
        <location evidence="2">Membrane</location>
    </subcellularLocation>
</comment>
<comment type="catalytic activity">
    <reaction evidence="1">
        <text>ATP + protein L-histidine = ADP + protein N-phospho-L-histidine.</text>
        <dbReference type="EC" id="2.7.13.3"/>
    </reaction>
</comment>
<keyword evidence="5" id="KW-0808">Transferase</keyword>
<keyword evidence="8 9" id="KW-0472">Membrane</keyword>
<dbReference type="PROSITE" id="PS50109">
    <property type="entry name" value="HIS_KIN"/>
    <property type="match status" value="1"/>
</dbReference>
<gene>
    <name evidence="11" type="ORF">FC48_GL001156</name>
</gene>
<dbReference type="InterPro" id="IPR035965">
    <property type="entry name" value="PAS-like_dom_sf"/>
</dbReference>
<dbReference type="InterPro" id="IPR036890">
    <property type="entry name" value="HATPase_C_sf"/>
</dbReference>
<evidence type="ECO:0000256" key="6">
    <source>
        <dbReference type="ARBA" id="ARBA00022777"/>
    </source>
</evidence>
<evidence type="ECO:0000313" key="12">
    <source>
        <dbReference type="Proteomes" id="UP000051612"/>
    </source>
</evidence>
<dbReference type="SMART" id="SM00388">
    <property type="entry name" value="HisKA"/>
    <property type="match status" value="1"/>
</dbReference>
<keyword evidence="4" id="KW-0597">Phosphoprotein</keyword>
<dbReference type="SUPFAM" id="SSF55785">
    <property type="entry name" value="PYP-like sensor domain (PAS domain)"/>
    <property type="match status" value="1"/>
</dbReference>
<evidence type="ECO:0000256" key="7">
    <source>
        <dbReference type="ARBA" id="ARBA00023012"/>
    </source>
</evidence>
<keyword evidence="7" id="KW-0902">Two-component regulatory system</keyword>
<dbReference type="GO" id="GO:0016036">
    <property type="term" value="P:cellular response to phosphate starvation"/>
    <property type="evidence" value="ECO:0007669"/>
    <property type="project" value="TreeGrafter"/>
</dbReference>
<dbReference type="GO" id="GO:0000155">
    <property type="term" value="F:phosphorelay sensor kinase activity"/>
    <property type="evidence" value="ECO:0007669"/>
    <property type="project" value="InterPro"/>
</dbReference>
<dbReference type="InterPro" id="IPR003661">
    <property type="entry name" value="HisK_dim/P_dom"/>
</dbReference>
<dbReference type="Pfam" id="PF00512">
    <property type="entry name" value="HisKA"/>
    <property type="match status" value="1"/>
</dbReference>
<proteinExistence type="predicted"/>
<dbReference type="PANTHER" id="PTHR45453">
    <property type="entry name" value="PHOSPHATE REGULON SENSOR PROTEIN PHOR"/>
    <property type="match status" value="1"/>
</dbReference>
<evidence type="ECO:0000256" key="5">
    <source>
        <dbReference type="ARBA" id="ARBA00022679"/>
    </source>
</evidence>
<evidence type="ECO:0000256" key="1">
    <source>
        <dbReference type="ARBA" id="ARBA00000085"/>
    </source>
</evidence>